<name>A0A9D2S677_9FIRM</name>
<evidence type="ECO:0000259" key="1">
    <source>
        <dbReference type="Pfam" id="PF00882"/>
    </source>
</evidence>
<proteinExistence type="predicted"/>
<accession>A0A9D2S677</accession>
<protein>
    <submittedName>
        <fullName evidence="2">Zinc dependent phospholipase C family protein</fullName>
    </submittedName>
</protein>
<dbReference type="EMBL" id="DWXX01000041">
    <property type="protein sequence ID" value="HJB58483.1"/>
    <property type="molecule type" value="Genomic_DNA"/>
</dbReference>
<sequence>MPAVYAHRRFGAEVLACCRNGAARAAIGAFHTLYEVGLQGPDVLFYYDPLHKNPCKDAGSALHGALAAPFFARGAEKVLRPAAGAPTGQALLSYLLGFSCHYALDSACHSYIEWEIARSGHSHVSIETAFEAALMEADGVDWRSHNPAGYIPADETTARTIARVLPASPAALRRCLWNMKAANALLMPGCPARTALVEGAVRAAGKWEAIGGLIPDALDRPAYAGSCAELERLYEEAIPTALALMDGLCARVQEGAALPAAFGYTYGPRAELMAGYEAAAQS</sequence>
<gene>
    <name evidence="2" type="ORF">H9771_02290</name>
</gene>
<dbReference type="Proteomes" id="UP000824211">
    <property type="component" value="Unassembled WGS sequence"/>
</dbReference>
<dbReference type="Pfam" id="PF00882">
    <property type="entry name" value="Zn_dep_PLPC"/>
    <property type="match status" value="1"/>
</dbReference>
<reference evidence="2" key="2">
    <citation type="submission" date="2021-04" db="EMBL/GenBank/DDBJ databases">
        <authorList>
            <person name="Gilroy R."/>
        </authorList>
    </citation>
    <scope>NUCLEOTIDE SEQUENCE</scope>
    <source>
        <strain evidence="2">ChiHjej9B8-13557</strain>
    </source>
</reference>
<comment type="caution">
    <text evidence="2">The sequence shown here is derived from an EMBL/GenBank/DDBJ whole genome shotgun (WGS) entry which is preliminary data.</text>
</comment>
<feature type="domain" description="Phospholipase C/D" evidence="1">
    <location>
        <begin position="23"/>
        <end position="137"/>
    </location>
</feature>
<reference evidence="2" key="1">
    <citation type="journal article" date="2021" name="PeerJ">
        <title>Extensive microbial diversity within the chicken gut microbiome revealed by metagenomics and culture.</title>
        <authorList>
            <person name="Gilroy R."/>
            <person name="Ravi A."/>
            <person name="Getino M."/>
            <person name="Pursley I."/>
            <person name="Horton D.L."/>
            <person name="Alikhan N.F."/>
            <person name="Baker D."/>
            <person name="Gharbi K."/>
            <person name="Hall N."/>
            <person name="Watson M."/>
            <person name="Adriaenssens E.M."/>
            <person name="Foster-Nyarko E."/>
            <person name="Jarju S."/>
            <person name="Secka A."/>
            <person name="Antonio M."/>
            <person name="Oren A."/>
            <person name="Chaudhuri R.R."/>
            <person name="La Ragione R."/>
            <person name="Hildebrand F."/>
            <person name="Pallen M.J."/>
        </authorList>
    </citation>
    <scope>NUCLEOTIDE SEQUENCE</scope>
    <source>
        <strain evidence="2">ChiHjej9B8-13557</strain>
    </source>
</reference>
<organism evidence="2 3">
    <name type="scientific">Candidatus Faecalibacterium faecipullorum</name>
    <dbReference type="NCBI Taxonomy" id="2838578"/>
    <lineage>
        <taxon>Bacteria</taxon>
        <taxon>Bacillati</taxon>
        <taxon>Bacillota</taxon>
        <taxon>Clostridia</taxon>
        <taxon>Eubacteriales</taxon>
        <taxon>Oscillospiraceae</taxon>
        <taxon>Faecalibacterium</taxon>
    </lineage>
</organism>
<dbReference type="InterPro" id="IPR029002">
    <property type="entry name" value="PLPC/GPLD1"/>
</dbReference>
<evidence type="ECO:0000313" key="2">
    <source>
        <dbReference type="EMBL" id="HJB58483.1"/>
    </source>
</evidence>
<evidence type="ECO:0000313" key="3">
    <source>
        <dbReference type="Proteomes" id="UP000824211"/>
    </source>
</evidence>
<dbReference type="AlphaFoldDB" id="A0A9D2S677"/>